<dbReference type="Proteomes" id="UP000759131">
    <property type="component" value="Unassembled WGS sequence"/>
</dbReference>
<keyword evidence="2" id="KW-0758">Storage protein</keyword>
<dbReference type="InterPro" id="IPR015819">
    <property type="entry name" value="Lipid_transp_b-sht_shell"/>
</dbReference>
<dbReference type="SMART" id="SM01169">
    <property type="entry name" value="DUF1943"/>
    <property type="match status" value="1"/>
</dbReference>
<organism evidence="7">
    <name type="scientific">Medioppia subpectinata</name>
    <dbReference type="NCBI Taxonomy" id="1979941"/>
    <lineage>
        <taxon>Eukaryota</taxon>
        <taxon>Metazoa</taxon>
        <taxon>Ecdysozoa</taxon>
        <taxon>Arthropoda</taxon>
        <taxon>Chelicerata</taxon>
        <taxon>Arachnida</taxon>
        <taxon>Acari</taxon>
        <taxon>Acariformes</taxon>
        <taxon>Sarcoptiformes</taxon>
        <taxon>Oribatida</taxon>
        <taxon>Brachypylina</taxon>
        <taxon>Oppioidea</taxon>
        <taxon>Oppiidae</taxon>
        <taxon>Medioppia</taxon>
    </lineage>
</organism>
<dbReference type="PANTHER" id="PTHR23345:SF15">
    <property type="entry name" value="VITELLOGENIN 1-RELATED"/>
    <property type="match status" value="1"/>
</dbReference>
<proteinExistence type="predicted"/>
<sequence length="1703" mass="191885">MHTQADHHEGHHGFHDYHHKHPIEPANCGQVCPKSISKYDAFEVGQVYTIDLDGETLINVKEGQTVSLKAKVDVNVLSPCEFTLKIRDSVVSGVPNPQELSAELNASPELRFGAHDGKVLGVCPAPQEAVWTLNIKKSVLSALQVSTKDLTQKQVLEEVDFSGHCTTTYTPVGEHITDTKNLILEKTKDLNRCHLRRKNLSGFHSKSLALLTEFLRENLPILKSTQKCTQEIKSGHLFSVSCVEEQRLSFQDEGIIKSSLKLRSVGKAAAKAAVTLPAIGTNAQSLLITRDNEDQKNATEAQVLALLKTTCAQVSGDRLSADVTESFHELVHGLRTLSESGTRTLDKATKNGELCASPKLRHLFIGASAFAASDPSLQTIISAYKNEELTETQITLLLSLVALKTRPSERTIEQYIALIEKAHSPRPLVLGVALMTRNYCKKQLDNNCETSAAFKKVGQTLLKKLKESDCDIERITTIKAIDTIGCGCPAQKDALLEWAQKSDADTGVRIAAIQALQRVADDTIRQKLLEVLQKDSEPNEVRAVAYRAIVLSGASQEQFDAINTVSDAQMQNYIRTHVRNLRQSSSANRRKLVAQAANIAEPKNTGFGITRNVEWGYRGVSLESDVVHPKGSMIPSLYTFGAYYPMGEKDIQIFEIQIRQQGLDDQIRNIFSKGFGGPEVLVQLTGQLMEALNQWKDPKHEHTVRLQLSVRLGGRNVIFVDTLEDIHNAIALIRNRLKEMYKTDTIDLARAVSLLDSLVEVPTLNGFPMLINLNETLVIGVKGEHSVQESAGTKTRRIRAARNYLDELSAGIRLKVRNYRPGFEYHLRLEVTPSSDVQTERIDGRILKVKFNLPAEKKTLLRLREQTRLIDGLGVPRVSNEVSNERLTSDENTRCRHLFGLNVCKTKTWSDNSPIPNLEYYYTKADPTLDSITLTLEKPQDMAADQRTWTAKVSAGERQYVAQIDVNNPSGVYPKKLSLKLQSPRRTSTADVTLDRQQGGDVSKMEVDLKVPEVIDVNTKYNVEKVGNQSNVDVLVTYKCGHSDRVETLRWTRKSSYENKKDKKAKQMTISLFGELQSTQYPSYNSKVSYYWVYKPYQNMKTDVSVEWGPELKDKIRVNAVSKMDIIELRPLQMVQEHQYVVEITPLDINYDLKINTDIAMIKSRPRLLNLKLVGKDVTGRPNREIRGDLKYESLDGPHQQILNATLAYPGNEVTYYSDIKQVKDLSYSGKIIYSPSKGKLITIEHKESITNPTQAIFVKSEAKISYSWKTDTKAVTLESGWSEPDVFKYRRVLLVNDKKMNHVDVQYNKATGALQAQATCEFHDRALDLKVDNVMNPKLANYGFRLGQKSYKFSVNRVPKESISLKLDSAENSQWKEFKVRVSRKEKSSINMVRANGGALNAWIDPYGLKEKRAHLDFKSPKYNLDHTGDIVYNKVDRKFTWDSKTNRNGQPYLTFEAQCAPRQRSYFILKKIKSPDDVSKLEYFQDKGVYGAVLDTSKYSAVLEGENREGKRFGKLGFVNKVDNYEHKSHFNVSNGVLTIKSVSDKDTKLDGTFGRHIVSELHLVTPKRNAHLTINPLVEPKTLVWKYTSDRYDSSANVEWVPKKYLKVDGVTTRKVEPQKSTKVTAYLTRQDEANVRITALPGLDVDIRRVKTPKPHYVFNTTINGYTEVQEFDSNPTLTPAQNLLLALGKWFKSYTSDH</sequence>
<dbReference type="InterPro" id="IPR050733">
    <property type="entry name" value="Vitellogenin/Apolipophorin"/>
</dbReference>
<dbReference type="EMBL" id="OC856527">
    <property type="protein sequence ID" value="CAD7623885.1"/>
    <property type="molecule type" value="Genomic_DNA"/>
</dbReference>
<dbReference type="Pfam" id="PF09172">
    <property type="entry name" value="Vit_open_b-sht"/>
    <property type="match status" value="1"/>
</dbReference>
<evidence type="ECO:0000256" key="1">
    <source>
        <dbReference type="ARBA" id="ARBA00022729"/>
    </source>
</evidence>
<evidence type="ECO:0000259" key="6">
    <source>
        <dbReference type="PROSITE" id="PS51211"/>
    </source>
</evidence>
<comment type="caution">
    <text evidence="5">Lacks conserved residue(s) required for the propagation of feature annotation.</text>
</comment>
<evidence type="ECO:0000256" key="5">
    <source>
        <dbReference type="PROSITE-ProRule" id="PRU00557"/>
    </source>
</evidence>
<evidence type="ECO:0000256" key="4">
    <source>
        <dbReference type="ARBA" id="ARBA00023180"/>
    </source>
</evidence>
<dbReference type="SUPFAM" id="SSF56968">
    <property type="entry name" value="Lipovitellin-phosvitin complex, beta-sheet shell regions"/>
    <property type="match status" value="2"/>
</dbReference>
<dbReference type="PROSITE" id="PS51211">
    <property type="entry name" value="VITELLOGENIN"/>
    <property type="match status" value="1"/>
</dbReference>
<reference evidence="7" key="1">
    <citation type="submission" date="2020-11" db="EMBL/GenBank/DDBJ databases">
        <authorList>
            <person name="Tran Van P."/>
        </authorList>
    </citation>
    <scope>NUCLEOTIDE SEQUENCE</scope>
</reference>
<dbReference type="SUPFAM" id="SSF48431">
    <property type="entry name" value="Lipovitellin-phosvitin complex, superhelical domain"/>
    <property type="match status" value="1"/>
</dbReference>
<keyword evidence="1" id="KW-0732">Signal</keyword>
<accession>A0A7R9KIW8</accession>
<evidence type="ECO:0000256" key="3">
    <source>
        <dbReference type="ARBA" id="ARBA00023157"/>
    </source>
</evidence>
<dbReference type="InterPro" id="IPR015255">
    <property type="entry name" value="Vitellinogen_open_b-sht"/>
</dbReference>
<protein>
    <recommendedName>
        <fullName evidence="6">Vitellogenin domain-containing protein</fullName>
    </recommendedName>
</protein>
<dbReference type="Gene3D" id="2.30.230.10">
    <property type="entry name" value="Lipovitellin, beta-sheet shell regions, chain A"/>
    <property type="match status" value="1"/>
</dbReference>
<keyword evidence="4" id="KW-0325">Glycoprotein</keyword>
<dbReference type="InterPro" id="IPR011030">
    <property type="entry name" value="Lipovitellin_superhlx_dom"/>
</dbReference>
<dbReference type="PANTHER" id="PTHR23345">
    <property type="entry name" value="VITELLOGENIN-RELATED"/>
    <property type="match status" value="1"/>
</dbReference>
<dbReference type="SMART" id="SM00638">
    <property type="entry name" value="LPD_N"/>
    <property type="match status" value="1"/>
</dbReference>
<dbReference type="GO" id="GO:0005319">
    <property type="term" value="F:lipid transporter activity"/>
    <property type="evidence" value="ECO:0007669"/>
    <property type="project" value="InterPro"/>
</dbReference>
<dbReference type="GO" id="GO:0045735">
    <property type="term" value="F:nutrient reservoir activity"/>
    <property type="evidence" value="ECO:0007669"/>
    <property type="project" value="UniProtKB-KW"/>
</dbReference>
<dbReference type="OrthoDB" id="6374144at2759"/>
<feature type="domain" description="Vitellogenin" evidence="6">
    <location>
        <begin position="42"/>
        <end position="651"/>
    </location>
</feature>
<keyword evidence="8" id="KW-1185">Reference proteome</keyword>
<evidence type="ECO:0000256" key="2">
    <source>
        <dbReference type="ARBA" id="ARBA00022761"/>
    </source>
</evidence>
<dbReference type="InterPro" id="IPR001747">
    <property type="entry name" value="Vitellogenin_N"/>
</dbReference>
<keyword evidence="3" id="KW-1015">Disulfide bond</keyword>
<name>A0A7R9KIW8_9ACAR</name>
<dbReference type="Gene3D" id="1.25.10.20">
    <property type="entry name" value="Vitellinogen, superhelical"/>
    <property type="match status" value="1"/>
</dbReference>
<dbReference type="InterPro" id="IPR015816">
    <property type="entry name" value="Vitellinogen_b-sht_N"/>
</dbReference>
<dbReference type="Pfam" id="PF01347">
    <property type="entry name" value="Vitellogenin_N"/>
    <property type="match status" value="1"/>
</dbReference>
<gene>
    <name evidence="7" type="ORF">OSB1V03_LOCUS4332</name>
</gene>
<evidence type="ECO:0000313" key="8">
    <source>
        <dbReference type="Proteomes" id="UP000759131"/>
    </source>
</evidence>
<evidence type="ECO:0000313" key="7">
    <source>
        <dbReference type="EMBL" id="CAD7623885.1"/>
    </source>
</evidence>
<dbReference type="EMBL" id="CAJPIZ010001952">
    <property type="protein sequence ID" value="CAG2104315.1"/>
    <property type="molecule type" value="Genomic_DNA"/>
</dbReference>